<evidence type="ECO:0000313" key="1">
    <source>
        <dbReference type="EMBL" id="MCL7028720.1"/>
    </source>
</evidence>
<sequence>MLLLQGNLVLIEKVTYAEWVPVFQKLFFTLLRTMCGKRSWKNKALKAQLDAERQKNSREGRDRISSSSYQQQSTNLISCNTGYWDLSAPPSSFGLSCLRNFKRKAVACEYVDRAKPPNDDDYDCMINEIMDSRAILCDKDGVLGDVLEGAMIKWQKAYGTAIGEPLN</sequence>
<keyword evidence="2" id="KW-1185">Reference proteome</keyword>
<accession>A0AA41S4F9</accession>
<evidence type="ECO:0000313" key="2">
    <source>
        <dbReference type="Proteomes" id="UP001177140"/>
    </source>
</evidence>
<protein>
    <submittedName>
        <fullName evidence="1">Uncharacterized protein</fullName>
    </submittedName>
</protein>
<proteinExistence type="predicted"/>
<reference evidence="1" key="1">
    <citation type="submission" date="2022-03" db="EMBL/GenBank/DDBJ databases">
        <title>A functionally conserved STORR gene fusion in Papaver species that diverged 16.8 million years ago.</title>
        <authorList>
            <person name="Catania T."/>
        </authorList>
    </citation>
    <scope>NUCLEOTIDE SEQUENCE</scope>
    <source>
        <strain evidence="1">S-191538</strain>
    </source>
</reference>
<organism evidence="1 2">
    <name type="scientific">Papaver nudicaule</name>
    <name type="common">Iceland poppy</name>
    <dbReference type="NCBI Taxonomy" id="74823"/>
    <lineage>
        <taxon>Eukaryota</taxon>
        <taxon>Viridiplantae</taxon>
        <taxon>Streptophyta</taxon>
        <taxon>Embryophyta</taxon>
        <taxon>Tracheophyta</taxon>
        <taxon>Spermatophyta</taxon>
        <taxon>Magnoliopsida</taxon>
        <taxon>Ranunculales</taxon>
        <taxon>Papaveraceae</taxon>
        <taxon>Papaveroideae</taxon>
        <taxon>Papaver</taxon>
    </lineage>
</organism>
<name>A0AA41S4F9_PAPNU</name>
<comment type="caution">
    <text evidence="1">The sequence shown here is derived from an EMBL/GenBank/DDBJ whole genome shotgun (WGS) entry which is preliminary data.</text>
</comment>
<dbReference type="EMBL" id="JAJJMA010082679">
    <property type="protein sequence ID" value="MCL7028720.1"/>
    <property type="molecule type" value="Genomic_DNA"/>
</dbReference>
<dbReference type="Proteomes" id="UP001177140">
    <property type="component" value="Unassembled WGS sequence"/>
</dbReference>
<gene>
    <name evidence="1" type="ORF">MKW94_011750</name>
</gene>
<dbReference type="AlphaFoldDB" id="A0AA41S4F9"/>